<name>A0A5E6MAD5_9BACT</name>
<evidence type="ECO:0000313" key="4">
    <source>
        <dbReference type="Proteomes" id="UP000334923"/>
    </source>
</evidence>
<evidence type="ECO:0000256" key="1">
    <source>
        <dbReference type="SAM" id="SignalP"/>
    </source>
</evidence>
<proteinExistence type="predicted"/>
<feature type="domain" description="Beta-lactamase-related" evidence="2">
    <location>
        <begin position="38"/>
        <end position="213"/>
    </location>
</feature>
<feature type="chain" id="PRO_5022773466" description="Beta-lactamase-related domain-containing protein" evidence="1">
    <location>
        <begin position="21"/>
        <end position="361"/>
    </location>
</feature>
<evidence type="ECO:0000313" key="3">
    <source>
        <dbReference type="EMBL" id="VVM06365.1"/>
    </source>
</evidence>
<organism evidence="3 4">
    <name type="scientific">Methylacidimicrobium tartarophylax</name>
    <dbReference type="NCBI Taxonomy" id="1041768"/>
    <lineage>
        <taxon>Bacteria</taxon>
        <taxon>Pseudomonadati</taxon>
        <taxon>Verrucomicrobiota</taxon>
        <taxon>Methylacidimicrobium</taxon>
    </lineage>
</organism>
<accession>A0A5E6MAD5</accession>
<feature type="signal peptide" evidence="1">
    <location>
        <begin position="1"/>
        <end position="20"/>
    </location>
</feature>
<dbReference type="SUPFAM" id="SSF56601">
    <property type="entry name" value="beta-lactamase/transpeptidase-like"/>
    <property type="match status" value="1"/>
</dbReference>
<dbReference type="RefSeq" id="WP_246186552.1">
    <property type="nucleotide sequence ID" value="NZ_CABFVA020000065.1"/>
</dbReference>
<dbReference type="InterPro" id="IPR012338">
    <property type="entry name" value="Beta-lactam/transpept-like"/>
</dbReference>
<dbReference type="Pfam" id="PF00144">
    <property type="entry name" value="Beta-lactamase"/>
    <property type="match status" value="1"/>
</dbReference>
<keyword evidence="4" id="KW-1185">Reference proteome</keyword>
<dbReference type="InterPro" id="IPR001466">
    <property type="entry name" value="Beta-lactam-related"/>
</dbReference>
<dbReference type="Gene3D" id="3.40.710.10">
    <property type="entry name" value="DD-peptidase/beta-lactamase superfamily"/>
    <property type="match status" value="1"/>
</dbReference>
<protein>
    <recommendedName>
        <fullName evidence="2">Beta-lactamase-related domain-containing protein</fullName>
    </recommendedName>
</protein>
<keyword evidence="1" id="KW-0732">Signal</keyword>
<dbReference type="PANTHER" id="PTHR43283">
    <property type="entry name" value="BETA-LACTAMASE-RELATED"/>
    <property type="match status" value="1"/>
</dbReference>
<evidence type="ECO:0000259" key="2">
    <source>
        <dbReference type="Pfam" id="PF00144"/>
    </source>
</evidence>
<reference evidence="3 4" key="1">
    <citation type="submission" date="2019-09" db="EMBL/GenBank/DDBJ databases">
        <authorList>
            <person name="Cremers G."/>
        </authorList>
    </citation>
    <scope>NUCLEOTIDE SEQUENCE [LARGE SCALE GENOMIC DNA]</scope>
    <source>
        <strain evidence="3">4A</strain>
    </source>
</reference>
<dbReference type="EMBL" id="CABFVA020000065">
    <property type="protein sequence ID" value="VVM06365.1"/>
    <property type="molecule type" value="Genomic_DNA"/>
</dbReference>
<dbReference type="AlphaFoldDB" id="A0A5E6MAD5"/>
<dbReference type="InterPro" id="IPR050789">
    <property type="entry name" value="Diverse_Enzym_Activities"/>
</dbReference>
<sequence length="361" mass="39487">MRASLLLLAAAALGLRSAEAGYGGEGRGYAAASAYSARHGGSALLVWEKGRIRWEDEAGGAPGGGTRRIFSGTKGFWILAALRAVQEGILSLDTPVSDTLVEWRSDPAKRRITVRELLNFTSGLEPAFFLHTDAIENRNTRALFLPLLARPGQVFLYGPASLQVFHEFFRRRLLPRQENPTHFLETRVLRPMGLGRQRYLEDGAGNPLLATGFLLRARQWAAIGDVLVHHGAPIVPPEILEEALRGSPVNSAFGMGFWNNRAAAWPGAREVNVEAMLSRPWRSQDWRNACLWRGGPTDLVAAVGSHGQRLYAIPSQGLIVVRQGYSDSFADADFLRLLLPGIYEARPITAGESDLPSSSAR</sequence>
<dbReference type="Proteomes" id="UP000334923">
    <property type="component" value="Unassembled WGS sequence"/>
</dbReference>
<gene>
    <name evidence="3" type="ORF">MAMT_01155</name>
</gene>
<dbReference type="PANTHER" id="PTHR43283:SF7">
    <property type="entry name" value="BETA-LACTAMASE-RELATED DOMAIN-CONTAINING PROTEIN"/>
    <property type="match status" value="1"/>
</dbReference>